<keyword evidence="2" id="KW-1185">Reference proteome</keyword>
<dbReference type="EMBL" id="BEYU01000884">
    <property type="protein sequence ID" value="GBG16103.1"/>
    <property type="molecule type" value="Genomic_DNA"/>
</dbReference>
<protein>
    <submittedName>
        <fullName evidence="1">Uncharacterized protein</fullName>
    </submittedName>
</protein>
<name>A0A2R5FIU8_9STRA</name>
<accession>A0A2R5FIU8</accession>
<dbReference type="InParanoid" id="A0A2R5FIU8"/>
<sequence>MGPFLHEILMRISPRADSCIETKLELALLLGCGVSLKMFAHDVEPIHIVFWDSSCYGMSCDEEFAV</sequence>
<reference evidence="1 2" key="1">
    <citation type="submission" date="2017-12" db="EMBL/GenBank/DDBJ databases">
        <title>Sequencing, de novo assembly and annotation of complete genome of a new Thraustochytrid species, strain FCC1311.</title>
        <authorList>
            <person name="Sedici K."/>
            <person name="Godart F."/>
            <person name="Aiese Cigliano R."/>
            <person name="Sanseverino W."/>
            <person name="Barakat M."/>
            <person name="Ortet P."/>
            <person name="Marechal E."/>
            <person name="Cagnac O."/>
            <person name="Amato A."/>
        </authorList>
    </citation>
    <scope>NUCLEOTIDE SEQUENCE [LARGE SCALE GENOMIC DNA]</scope>
</reference>
<organism evidence="1 2">
    <name type="scientific">Hondaea fermentalgiana</name>
    <dbReference type="NCBI Taxonomy" id="2315210"/>
    <lineage>
        <taxon>Eukaryota</taxon>
        <taxon>Sar</taxon>
        <taxon>Stramenopiles</taxon>
        <taxon>Bigyra</taxon>
        <taxon>Labyrinthulomycetes</taxon>
        <taxon>Thraustochytrida</taxon>
        <taxon>Thraustochytriidae</taxon>
        <taxon>Hondaea</taxon>
    </lineage>
</organism>
<dbReference type="Proteomes" id="UP000241890">
    <property type="component" value="Unassembled WGS sequence"/>
</dbReference>
<evidence type="ECO:0000313" key="2">
    <source>
        <dbReference type="Proteomes" id="UP000241890"/>
    </source>
</evidence>
<evidence type="ECO:0000313" key="1">
    <source>
        <dbReference type="EMBL" id="GBG16103.1"/>
    </source>
</evidence>
<proteinExistence type="predicted"/>
<gene>
    <name evidence="1" type="ORF">FCC1311_115832</name>
</gene>
<comment type="caution">
    <text evidence="1">The sequence shown here is derived from an EMBL/GenBank/DDBJ whole genome shotgun (WGS) entry which is preliminary data.</text>
</comment>
<dbReference type="AlphaFoldDB" id="A0A2R5FIU8"/>